<dbReference type="EMBL" id="CALNXI010000488">
    <property type="protein sequence ID" value="CAH3028062.1"/>
    <property type="molecule type" value="Genomic_DNA"/>
</dbReference>
<feature type="region of interest" description="Disordered" evidence="1">
    <location>
        <begin position="66"/>
        <end position="96"/>
    </location>
</feature>
<dbReference type="EMBL" id="CALNXI010000849">
    <property type="protein sequence ID" value="CAH3143196.1"/>
    <property type="molecule type" value="Genomic_DNA"/>
</dbReference>
<feature type="compositionally biased region" description="Polar residues" evidence="1">
    <location>
        <begin position="66"/>
        <end position="79"/>
    </location>
</feature>
<accession>A0ABN8MED9</accession>
<feature type="non-terminal residue" evidence="2">
    <location>
        <position position="790"/>
    </location>
</feature>
<dbReference type="Proteomes" id="UP001159427">
    <property type="component" value="Unassembled WGS sequence"/>
</dbReference>
<keyword evidence="4" id="KW-1185">Reference proteome</keyword>
<proteinExistence type="predicted"/>
<evidence type="ECO:0000313" key="2">
    <source>
        <dbReference type="EMBL" id="CAH3028062.1"/>
    </source>
</evidence>
<evidence type="ECO:0000313" key="3">
    <source>
        <dbReference type="EMBL" id="CAH3143196.1"/>
    </source>
</evidence>
<name>A0ABN8MED9_9CNID</name>
<evidence type="ECO:0000256" key="1">
    <source>
        <dbReference type="SAM" id="MobiDB-lite"/>
    </source>
</evidence>
<evidence type="ECO:0000313" key="4">
    <source>
        <dbReference type="Proteomes" id="UP001159427"/>
    </source>
</evidence>
<gene>
    <name evidence="2" type="ORF">PEVE_00033040</name>
    <name evidence="3" type="ORF">PEVE_00042737</name>
</gene>
<reference evidence="2 4" key="1">
    <citation type="submission" date="2022-05" db="EMBL/GenBank/DDBJ databases">
        <authorList>
            <consortium name="Genoscope - CEA"/>
            <person name="William W."/>
        </authorList>
    </citation>
    <scope>NUCLEOTIDE SEQUENCE [LARGE SCALE GENOMIC DNA]</scope>
</reference>
<organism evidence="2 4">
    <name type="scientific">Porites evermanni</name>
    <dbReference type="NCBI Taxonomy" id="104178"/>
    <lineage>
        <taxon>Eukaryota</taxon>
        <taxon>Metazoa</taxon>
        <taxon>Cnidaria</taxon>
        <taxon>Anthozoa</taxon>
        <taxon>Hexacorallia</taxon>
        <taxon>Scleractinia</taxon>
        <taxon>Fungiina</taxon>
        <taxon>Poritidae</taxon>
        <taxon>Porites</taxon>
    </lineage>
</organism>
<comment type="caution">
    <text evidence="2">The sequence shown here is derived from an EMBL/GenBank/DDBJ whole genome shotgun (WGS) entry which is preliminary data.</text>
</comment>
<sequence length="790" mass="90077">MPHTKNTRFSVADFMKKRKEARQKAVEECRVLKAELYRNKRKIDRLETKVSDSRIALADITNGTPNNQLQLGNTDTSARTRPPTILVDGKSNMPPRTAAKRRHETLTHASAIHGGSKNNPGPAFDGMFDTLAKRCKVDKMKDYVLGQKTLKEKVASAMFKKNVKAFESSAENAKRSIAVFYSSGVMGKRKYKSVRISLSMKSNETTKGRSAISVMPKCPIPKLLPYDKLVKEINEIEIGNVYRFDEEFPGAIGDELTQGCFRKLVEYLPRLAKFYLRKDRKEALLWFGKTEGTFLIAVGGDGCPFGKNESACSFLLSFMNVGKRVASSNDNFIIFGGNCEETSLVVRKYCQFLCKEICEIENKVFEIEGLHVTFKCAELPNDMKMLAMLGGELSNSAKYFSSFANVSKDNCTDLKGTFATDSTSLWHPWKYEDRIKIANEVEKFKKTLSEKQLKEKQFRSKVTEFIARKKSRQEFVPLIGKLIDHAHVEPLHVKNNAWQYFFKEVLKEALAKSNIADSCKKFSDIPNDSIISRVVTALQFEVKAKCLARKVKNWFDETQGKGKDLQYRFTGKDSRLLCHNFMRLIRWLSGENDSEHQRTTLLVLAYLGLRLRDCVSLFSRFEISVEQLTQLSVAACEYYRVNALFLSSSVNPTVWTIGHIIPAHTKDVHEKYGQGLGIVTMEGREAKHIALKKLSENTFFHRRWYEIFKHEFVMLVWLPEQGFDLSTYKHNGIYIPNRVFSDTRFCYCNLEKTDASDEKCSFCGDPIMALIQQSVEQGKLLPQIAHQVSA</sequence>
<protein>
    <submittedName>
        <fullName evidence="2">Uncharacterized protein</fullName>
    </submittedName>
</protein>